<reference evidence="1" key="1">
    <citation type="submission" date="2022-02" db="EMBL/GenBank/DDBJ databases">
        <authorList>
            <person name="King R."/>
        </authorList>
    </citation>
    <scope>NUCLEOTIDE SEQUENCE</scope>
</reference>
<dbReference type="AlphaFoldDB" id="A0A9P0HYE1"/>
<dbReference type="EMBL" id="LR824543">
    <property type="protein sequence ID" value="CAH1636254.1"/>
    <property type="molecule type" value="Genomic_DNA"/>
</dbReference>
<protein>
    <submittedName>
        <fullName evidence="1">Uncharacterized protein</fullName>
    </submittedName>
</protein>
<evidence type="ECO:0000313" key="1">
    <source>
        <dbReference type="EMBL" id="CAH1636254.1"/>
    </source>
</evidence>
<gene>
    <name evidence="1" type="ORF">SPLIT_LOCUS1616</name>
</gene>
<sequence length="84" mass="9638">MSRSLLASSSSRACTPTRYTVKYFYRCTPSFTFIYSESGAVQHTCDSTLDIEFPSLPYLVLNIQSNKEVTIQHYSQHLVYITRS</sequence>
<keyword evidence="2" id="KW-1185">Reference proteome</keyword>
<dbReference type="SUPFAM" id="SSF54076">
    <property type="entry name" value="RNase A-like"/>
    <property type="match status" value="1"/>
</dbReference>
<proteinExistence type="predicted"/>
<name>A0A9P0HYE1_SPOLI</name>
<accession>A0A9P0HYE1</accession>
<organism evidence="1 2">
    <name type="scientific">Spodoptera littoralis</name>
    <name type="common">Egyptian cotton leafworm</name>
    <dbReference type="NCBI Taxonomy" id="7109"/>
    <lineage>
        <taxon>Eukaryota</taxon>
        <taxon>Metazoa</taxon>
        <taxon>Ecdysozoa</taxon>
        <taxon>Arthropoda</taxon>
        <taxon>Hexapoda</taxon>
        <taxon>Insecta</taxon>
        <taxon>Pterygota</taxon>
        <taxon>Neoptera</taxon>
        <taxon>Endopterygota</taxon>
        <taxon>Lepidoptera</taxon>
        <taxon>Glossata</taxon>
        <taxon>Ditrysia</taxon>
        <taxon>Noctuoidea</taxon>
        <taxon>Noctuidae</taxon>
        <taxon>Amphipyrinae</taxon>
        <taxon>Spodoptera</taxon>
    </lineage>
</organism>
<dbReference type="InterPro" id="IPR036816">
    <property type="entry name" value="RNaseA-like_dom_sf"/>
</dbReference>
<dbReference type="Proteomes" id="UP001153321">
    <property type="component" value="Chromosome 12"/>
</dbReference>
<evidence type="ECO:0000313" key="2">
    <source>
        <dbReference type="Proteomes" id="UP001153321"/>
    </source>
</evidence>